<dbReference type="InterPro" id="IPR044663">
    <property type="entry name" value="CAD1/NSL1-like"/>
</dbReference>
<dbReference type="GO" id="GO:0005886">
    <property type="term" value="C:plasma membrane"/>
    <property type="evidence" value="ECO:0007669"/>
    <property type="project" value="TreeGrafter"/>
</dbReference>
<accession>A0A8S0SZI3</accession>
<protein>
    <recommendedName>
        <fullName evidence="1">MACPF domain-containing protein</fullName>
    </recommendedName>
</protein>
<dbReference type="SMART" id="SM00457">
    <property type="entry name" value="MACPF"/>
    <property type="match status" value="1"/>
</dbReference>
<evidence type="ECO:0000259" key="1">
    <source>
        <dbReference type="PROSITE" id="PS51412"/>
    </source>
</evidence>
<keyword evidence="3" id="KW-1185">Reference proteome</keyword>
<dbReference type="Gramene" id="OE9A053094T2">
    <property type="protein sequence ID" value="OE9A053094C2"/>
    <property type="gene ID" value="OE9A053094"/>
</dbReference>
<dbReference type="Pfam" id="PF01823">
    <property type="entry name" value="MACPF"/>
    <property type="match status" value="2"/>
</dbReference>
<dbReference type="PROSITE" id="PS51412">
    <property type="entry name" value="MACPF_2"/>
    <property type="match status" value="1"/>
</dbReference>
<dbReference type="GO" id="GO:0009626">
    <property type="term" value="P:plant-type hypersensitive response"/>
    <property type="evidence" value="ECO:0007669"/>
    <property type="project" value="TreeGrafter"/>
</dbReference>
<comment type="caution">
    <text evidence="2">The sequence shown here is derived from an EMBL/GenBank/DDBJ whole genome shotgun (WGS) entry which is preliminary data.</text>
</comment>
<dbReference type="PANTHER" id="PTHR33199:SF6">
    <property type="entry name" value="MACPF DOMAIN PROTEIN"/>
    <property type="match status" value="1"/>
</dbReference>
<gene>
    <name evidence="2" type="ORF">OLEA9_A053094</name>
</gene>
<dbReference type="AlphaFoldDB" id="A0A8S0SZI3"/>
<dbReference type="EMBL" id="CACTIH010005578">
    <property type="protein sequence ID" value="CAA2998060.1"/>
    <property type="molecule type" value="Genomic_DNA"/>
</dbReference>
<sequence>MSRMENSSGKKEVALRLKAAVEEAVHCIGLGYDLTLDLLLRYCKKEVTEDGSRLIGIDDDQVRDITIPGGGLVQNVPHSINCDKGERLRFRSDVLSFQQMSEQFNQELSLSSRIPTGQFNTAFEFTGCWQKDAAFTKSLAFDGVLITLYSIALEKCQVELSNHVKQALPPSWDPAALGRFIKKYGTHVIVGIKIGGKDVVYAKQHYSSPLESTDVQKILKDVADKRFSDVGVDFSSHHEKHESNERGLTILDLGTPSSRSNQEGVTFFWRRLGGSISRNIRHNKWCQTVPLEPEVVSMSFIPISSLLSGVKGNGFLSHAINLYLRYQPPIEELDQFLEFQLPREWAPGFGDIPIGPDRKLEIGETLQFSLMGPKLYVNAIKRESNERGLTLLDIGTPSLHSNQEGVTFFCRRLGGSISRNIRHNKWCQTVPLEPEVISMSFIPISSLLNGVSGSGFLSHAINVYLRYQPPIEEVHQFLEFQLPKKWAPVYGDIPIGPDRKLEIGETLQFSLMGPKLYVNANQVDAENKPVTGMRLYLEGRRSNRLAIHLQHLSSSPESFQLHKLHNQSVGNYNSFYAQQYYEKVQWKIFSNVCTAPVESDDDLSIVTGAQFYIRKSVMGNTLFLRLHFSRVTGATVIQKPEWDGSPNFAQTSGMITLVATLFSSAQKPPPEPSDVNINSSKYPGGPPVPILPGKLSRFVDTREMTRGPQDQPGYWVVSGARLIVDKGKISLRVKYSLLAVILQN</sequence>
<dbReference type="PANTHER" id="PTHR33199">
    <property type="entry name" value="MACPF DOMAIN-CONTAINING PROTEIN CAD1"/>
    <property type="match status" value="1"/>
</dbReference>
<evidence type="ECO:0000313" key="2">
    <source>
        <dbReference type="EMBL" id="CAA2998060.1"/>
    </source>
</evidence>
<feature type="domain" description="MACPF" evidence="1">
    <location>
        <begin position="11"/>
        <end position="337"/>
    </location>
</feature>
<dbReference type="Proteomes" id="UP000594638">
    <property type="component" value="Unassembled WGS sequence"/>
</dbReference>
<dbReference type="OrthoDB" id="1366754at2759"/>
<dbReference type="InterPro" id="IPR020864">
    <property type="entry name" value="MACPF"/>
</dbReference>
<evidence type="ECO:0000313" key="3">
    <source>
        <dbReference type="Proteomes" id="UP000594638"/>
    </source>
</evidence>
<name>A0A8S0SZI3_OLEEU</name>
<reference evidence="2 3" key="1">
    <citation type="submission" date="2019-12" db="EMBL/GenBank/DDBJ databases">
        <authorList>
            <person name="Alioto T."/>
            <person name="Alioto T."/>
            <person name="Gomez Garrido J."/>
        </authorList>
    </citation>
    <scope>NUCLEOTIDE SEQUENCE [LARGE SCALE GENOMIC DNA]</scope>
</reference>
<proteinExistence type="predicted"/>
<organism evidence="2 3">
    <name type="scientific">Olea europaea subsp. europaea</name>
    <dbReference type="NCBI Taxonomy" id="158383"/>
    <lineage>
        <taxon>Eukaryota</taxon>
        <taxon>Viridiplantae</taxon>
        <taxon>Streptophyta</taxon>
        <taxon>Embryophyta</taxon>
        <taxon>Tracheophyta</taxon>
        <taxon>Spermatophyta</taxon>
        <taxon>Magnoliopsida</taxon>
        <taxon>eudicotyledons</taxon>
        <taxon>Gunneridae</taxon>
        <taxon>Pentapetalae</taxon>
        <taxon>asterids</taxon>
        <taxon>lamiids</taxon>
        <taxon>Lamiales</taxon>
        <taxon>Oleaceae</taxon>
        <taxon>Oleeae</taxon>
        <taxon>Olea</taxon>
    </lineage>
</organism>
<dbReference type="GO" id="GO:2000031">
    <property type="term" value="P:regulation of salicylic acid mediated signaling pathway"/>
    <property type="evidence" value="ECO:0007669"/>
    <property type="project" value="InterPro"/>
</dbReference>